<evidence type="ECO:0000259" key="3">
    <source>
        <dbReference type="PROSITE" id="PS50041"/>
    </source>
</evidence>
<dbReference type="Pfam" id="PF05729">
    <property type="entry name" value="NACHT"/>
    <property type="match status" value="1"/>
</dbReference>
<proteinExistence type="predicted"/>
<dbReference type="SUPFAM" id="SSF52047">
    <property type="entry name" value="RNI-like"/>
    <property type="match status" value="1"/>
</dbReference>
<dbReference type="AlphaFoldDB" id="A0A914ARR4"/>
<keyword evidence="1" id="KW-0547">Nucleotide-binding</keyword>
<dbReference type="PANTHER" id="PTHR46312:SF2">
    <property type="entry name" value="NUCLEOTIDE-BINDING OLIGOMERIZATION DOMAIN-CONTAINING PROTEIN 2-LIKE"/>
    <property type="match status" value="1"/>
</dbReference>
<dbReference type="PROSITE" id="PS50837">
    <property type="entry name" value="NACHT"/>
    <property type="match status" value="1"/>
</dbReference>
<keyword evidence="2" id="KW-0067">ATP-binding</keyword>
<dbReference type="InterPro" id="IPR027417">
    <property type="entry name" value="P-loop_NTPase"/>
</dbReference>
<keyword evidence="6" id="KW-1185">Reference proteome</keyword>
<dbReference type="InterPro" id="IPR016186">
    <property type="entry name" value="C-type_lectin-like/link_sf"/>
</dbReference>
<dbReference type="SUPFAM" id="SSF56436">
    <property type="entry name" value="C-type lectin-like"/>
    <property type="match status" value="1"/>
</dbReference>
<dbReference type="GO" id="GO:0005524">
    <property type="term" value="F:ATP binding"/>
    <property type="evidence" value="ECO:0007669"/>
    <property type="project" value="UniProtKB-KW"/>
</dbReference>
<dbReference type="Proteomes" id="UP000887568">
    <property type="component" value="Unplaced"/>
</dbReference>
<feature type="domain" description="NACHT" evidence="4">
    <location>
        <begin position="91"/>
        <end position="217"/>
    </location>
</feature>
<dbReference type="RefSeq" id="XP_038066745.1">
    <property type="nucleotide sequence ID" value="XM_038210817.1"/>
</dbReference>
<evidence type="ECO:0000256" key="1">
    <source>
        <dbReference type="ARBA" id="ARBA00022741"/>
    </source>
</evidence>
<organism evidence="5 6">
    <name type="scientific">Patiria miniata</name>
    <name type="common">Bat star</name>
    <name type="synonym">Asterina miniata</name>
    <dbReference type="NCBI Taxonomy" id="46514"/>
    <lineage>
        <taxon>Eukaryota</taxon>
        <taxon>Metazoa</taxon>
        <taxon>Echinodermata</taxon>
        <taxon>Eleutherozoa</taxon>
        <taxon>Asterozoa</taxon>
        <taxon>Asteroidea</taxon>
        <taxon>Valvatacea</taxon>
        <taxon>Valvatida</taxon>
        <taxon>Asterinidae</taxon>
        <taxon>Patiria</taxon>
    </lineage>
</organism>
<dbReference type="Gene3D" id="3.80.10.10">
    <property type="entry name" value="Ribonuclease Inhibitor"/>
    <property type="match status" value="1"/>
</dbReference>
<evidence type="ECO:0000259" key="4">
    <source>
        <dbReference type="PROSITE" id="PS50837"/>
    </source>
</evidence>
<evidence type="ECO:0000313" key="5">
    <source>
        <dbReference type="EnsemblMetazoa" id="XP_038066745.1"/>
    </source>
</evidence>
<dbReference type="InterPro" id="IPR032675">
    <property type="entry name" value="LRR_dom_sf"/>
</dbReference>
<dbReference type="OrthoDB" id="120976at2759"/>
<evidence type="ECO:0000313" key="6">
    <source>
        <dbReference type="Proteomes" id="UP000887568"/>
    </source>
</evidence>
<dbReference type="Pfam" id="PF00059">
    <property type="entry name" value="Lectin_C"/>
    <property type="match status" value="1"/>
</dbReference>
<dbReference type="SUPFAM" id="SSF52540">
    <property type="entry name" value="P-loop containing nucleoside triphosphate hydrolases"/>
    <property type="match status" value="1"/>
</dbReference>
<dbReference type="InterPro" id="IPR001304">
    <property type="entry name" value="C-type_lectin-like"/>
</dbReference>
<evidence type="ECO:0000256" key="2">
    <source>
        <dbReference type="ARBA" id="ARBA00022840"/>
    </source>
</evidence>
<dbReference type="CDD" id="cd00037">
    <property type="entry name" value="CLECT"/>
    <property type="match status" value="1"/>
</dbReference>
<dbReference type="PANTHER" id="PTHR46312">
    <property type="entry name" value="NACHT DOMAIN-CONTAINING PROTEIN"/>
    <property type="match status" value="1"/>
</dbReference>
<dbReference type="OMA" id="RAINSHE"/>
<protein>
    <recommendedName>
        <fullName evidence="7">NACHT domain-containing protein</fullName>
    </recommendedName>
</protein>
<dbReference type="Gene3D" id="3.40.50.300">
    <property type="entry name" value="P-loop containing nucleotide triphosphate hydrolases"/>
    <property type="match status" value="1"/>
</dbReference>
<sequence>MFIFKSQGYVEGAGHLNPGPYRDEFIKYYQDEMSVVPFLPWLRKEASRINDIYVKLKLQEKQYRAGRVVQRAINSHEDMFKLEYKDGKPVRFILLSGIAGSGKTTIVSKIATDWAEQKPGSQLSKFTFLVALSMRELKSVRDLTEAIYDQILAEDTKLNRWSLKYYLRSHPDEVLIVLDGADEYDEKGSNLPSEGNIIKIITNDVLRGCTVIVTTRPYMVDKLCELNPSFVHIETRGFSDGGVQEYIQKFFKGEDSKVSVGLFVYLKASETLLSLARTPIMLLLMCLVWSDEQKLPEILTELFEEALLYIFKRYCKKFGFPIPDDKEILEKKLMDLYKTLGKVALDGLMLPGQKLVFEAGDFGKSEAVDKACKIGLLSKEKIRSKLRAVERVTFFHTTFQEAIAGFYWASLVESDNELFESYLSKVVKSNALGMEYLMRFCCGGNVRAARSLLHHVADTFSSKTESSDRVNSDEPFRRLWKVVRLLGNAFPECLTDQLKRLENLRVLKLDIRDGLCSEYLNTFAKVLPSLNLPVLEVSISERSPVKPEAFLSVVRWACASPSMNELKFHGCICLPHSNVEPHTMDALQTLQPTKNSIRKLNVSGTSLGPYMTVLLRLIEQMPFLRRLYMEDMSFEGTDWTDLAGVLQGCQLLEELNLSQNAVGCMGLQATFQGTGYYVHSVPVAWAQAKEFCQKMGGNLLMPKSSEENAFANSLLQEHGASTAWFDCSDRMEEGKWLCSDETPYRDIPYHNEASEYRESQDADCGLIETADPANSMPTLHHATRKQLPCAREKRRYSKAASSCTA</sequence>
<evidence type="ECO:0008006" key="7">
    <source>
        <dbReference type="Google" id="ProtNLM"/>
    </source>
</evidence>
<feature type="domain" description="C-type lectin" evidence="3">
    <location>
        <begin position="671"/>
        <end position="798"/>
    </location>
</feature>
<dbReference type="SMART" id="SM00034">
    <property type="entry name" value="CLECT"/>
    <property type="match status" value="1"/>
</dbReference>
<accession>A0A914ARR4</accession>
<dbReference type="PROSITE" id="PS50041">
    <property type="entry name" value="C_TYPE_LECTIN_2"/>
    <property type="match status" value="1"/>
</dbReference>
<dbReference type="EnsemblMetazoa" id="XM_038210817.1">
    <property type="protein sequence ID" value="XP_038066745.1"/>
    <property type="gene ID" value="LOC119736809"/>
</dbReference>
<dbReference type="Gene3D" id="3.10.100.10">
    <property type="entry name" value="Mannose-Binding Protein A, subunit A"/>
    <property type="match status" value="1"/>
</dbReference>
<dbReference type="InterPro" id="IPR007111">
    <property type="entry name" value="NACHT_NTPase"/>
</dbReference>
<reference evidence="5" key="1">
    <citation type="submission" date="2022-11" db="UniProtKB">
        <authorList>
            <consortium name="EnsemblMetazoa"/>
        </authorList>
    </citation>
    <scope>IDENTIFICATION</scope>
</reference>
<dbReference type="GeneID" id="119736809"/>
<name>A0A914ARR4_PATMI</name>
<dbReference type="InterPro" id="IPR016187">
    <property type="entry name" value="CTDL_fold"/>
</dbReference>